<evidence type="ECO:0000313" key="2">
    <source>
        <dbReference type="Proteomes" id="UP000282876"/>
    </source>
</evidence>
<name>A0A437AQT1_9MICR</name>
<feature type="non-terminal residue" evidence="1">
    <location>
        <position position="1"/>
    </location>
</feature>
<sequence length="239" mass="29325">EKDKSFNSFEKMINHVFFEFIYNIDQIFISNEIKGSKFIDYNCFELNINIINKRLDIYMKIPYNSIHNGPDFRTLIDNHNLLRLLLEIFKVKDFKKLQILCPEINIVEKVLQYSKIRHLNIFKIYFMVMLFMTKLKITNLLLFENKNDLFIYKFIPIYKIKIIIMLKFSIRCHQIYQYKSFKNQSHINIEYIKLLAYLCYCKLDNKYYSFCKNDKEHLLERDYYNHQSIRFNVEVNSRD</sequence>
<evidence type="ECO:0000313" key="1">
    <source>
        <dbReference type="EMBL" id="RVD93377.1"/>
    </source>
</evidence>
<comment type="caution">
    <text evidence="1">The sequence shown here is derived from an EMBL/GenBank/DDBJ whole genome shotgun (WGS) entry which is preliminary data.</text>
</comment>
<dbReference type="Proteomes" id="UP000282876">
    <property type="component" value="Unassembled WGS sequence"/>
</dbReference>
<dbReference type="VEuPathDB" id="MicrosporidiaDB:TUBRATIS_000930"/>
<organism evidence="1 2">
    <name type="scientific">Tubulinosema ratisbonensis</name>
    <dbReference type="NCBI Taxonomy" id="291195"/>
    <lineage>
        <taxon>Eukaryota</taxon>
        <taxon>Fungi</taxon>
        <taxon>Fungi incertae sedis</taxon>
        <taxon>Microsporidia</taxon>
        <taxon>Tubulinosematoidea</taxon>
        <taxon>Tubulinosematidae</taxon>
        <taxon>Tubulinosema</taxon>
    </lineage>
</organism>
<reference evidence="1 2" key="1">
    <citation type="submission" date="2018-10" db="EMBL/GenBank/DDBJ databases">
        <title>Draft genome sequence of the microsporidian Tubulinosema ratisbonensis.</title>
        <authorList>
            <person name="Polonais V."/>
            <person name="Peyretaillade E."/>
            <person name="Niehus S."/>
            <person name="Wawrzyniak I."/>
            <person name="Franchet A."/>
            <person name="Gaspin C."/>
            <person name="Reichstadt M."/>
            <person name="Belser C."/>
            <person name="Labadie K."/>
            <person name="Delbac F."/>
            <person name="Ferrandon D."/>
        </authorList>
    </citation>
    <scope>NUCLEOTIDE SEQUENCE [LARGE SCALE GENOMIC DNA]</scope>
    <source>
        <strain evidence="1 2">Franzen</strain>
    </source>
</reference>
<protein>
    <submittedName>
        <fullName evidence="1">Uncharacterized protein</fullName>
    </submittedName>
</protein>
<dbReference type="AlphaFoldDB" id="A0A437AQT1"/>
<dbReference type="EMBL" id="RCSS01000032">
    <property type="protein sequence ID" value="RVD93377.1"/>
    <property type="molecule type" value="Genomic_DNA"/>
</dbReference>
<proteinExistence type="predicted"/>
<keyword evidence="2" id="KW-1185">Reference proteome</keyword>
<accession>A0A437AQT1</accession>
<gene>
    <name evidence="1" type="ORF">TUBRATIS_000930</name>
</gene>